<dbReference type="PANTHER" id="PTHR33910:SF1">
    <property type="entry name" value="PROTEIN TRANSLOCASE SUBUNIT SECE"/>
    <property type="match status" value="1"/>
</dbReference>
<evidence type="ECO:0000256" key="8">
    <source>
        <dbReference type="ARBA" id="ARBA00023136"/>
    </source>
</evidence>
<dbReference type="InterPro" id="IPR038379">
    <property type="entry name" value="SecE_sf"/>
</dbReference>
<evidence type="ECO:0000256" key="5">
    <source>
        <dbReference type="ARBA" id="ARBA00022927"/>
    </source>
</evidence>
<keyword evidence="11" id="KW-1185">Reference proteome</keyword>
<evidence type="ECO:0000256" key="9">
    <source>
        <dbReference type="HAMAP-Rule" id="MF_00422"/>
    </source>
</evidence>
<gene>
    <name evidence="9" type="primary">secE</name>
    <name evidence="10" type="ORF">SAMN06265222_103169</name>
</gene>
<comment type="subunit">
    <text evidence="9">Component of the Sec protein translocase complex. Heterotrimer consisting of SecY, SecE and SecG subunits. The heterotrimers can form oligomers, although 1 heterotrimer is thought to be able to translocate proteins. Interacts with the ribosome. Interacts with SecDF, and other proteins may be involved. Interacts with SecA.</text>
</comment>
<keyword evidence="6 9" id="KW-1133">Transmembrane helix</keyword>
<evidence type="ECO:0000256" key="1">
    <source>
        <dbReference type="ARBA" id="ARBA00004370"/>
    </source>
</evidence>
<comment type="subcellular location">
    <subcellularLocation>
        <location evidence="1">Membrane</location>
    </subcellularLocation>
</comment>
<comment type="caution">
    <text evidence="9">Lacks conserved residue(s) required for the propagation of feature annotation.</text>
</comment>
<dbReference type="Gene3D" id="1.20.5.1030">
    <property type="entry name" value="Preprotein translocase secy subunit"/>
    <property type="match status" value="1"/>
</dbReference>
<sequence>MSKDLTQSGSAGSPLTSELFHAEVYKPTQGRIVRQLTALAIFVIVGLGSWRLYGFLPTMMSNGVVARSIAGVLLAAGLWFGFRLVNWPRFADFLIAVEAEMNKVTWPSKDELIRAAIVVIFTIFFLAVTLFSFDVLWQFIFNALGVTS</sequence>
<dbReference type="PANTHER" id="PTHR33910">
    <property type="entry name" value="PROTEIN TRANSLOCASE SUBUNIT SECE"/>
    <property type="match status" value="1"/>
</dbReference>
<evidence type="ECO:0000313" key="11">
    <source>
        <dbReference type="Proteomes" id="UP001158067"/>
    </source>
</evidence>
<evidence type="ECO:0000256" key="2">
    <source>
        <dbReference type="ARBA" id="ARBA00022448"/>
    </source>
</evidence>
<dbReference type="HAMAP" id="MF_00422">
    <property type="entry name" value="SecE"/>
    <property type="match status" value="1"/>
</dbReference>
<evidence type="ECO:0000313" key="10">
    <source>
        <dbReference type="EMBL" id="SMP50819.1"/>
    </source>
</evidence>
<dbReference type="EMBL" id="FXUG01000003">
    <property type="protein sequence ID" value="SMP50819.1"/>
    <property type="molecule type" value="Genomic_DNA"/>
</dbReference>
<keyword evidence="8 9" id="KW-0472">Membrane</keyword>
<comment type="function">
    <text evidence="9">Essential subunit of the Sec protein translocation channel SecYEG. Clamps together the 2 halves of SecY. May contact the channel plug during translocation.</text>
</comment>
<feature type="transmembrane region" description="Helical" evidence="9">
    <location>
        <begin position="65"/>
        <end position="85"/>
    </location>
</feature>
<feature type="transmembrane region" description="Helical" evidence="9">
    <location>
        <begin position="112"/>
        <end position="140"/>
    </location>
</feature>
<dbReference type="Pfam" id="PF00584">
    <property type="entry name" value="SecE"/>
    <property type="match status" value="1"/>
</dbReference>
<evidence type="ECO:0000256" key="6">
    <source>
        <dbReference type="ARBA" id="ARBA00022989"/>
    </source>
</evidence>
<dbReference type="NCBIfam" id="TIGR00964">
    <property type="entry name" value="secE_bact"/>
    <property type="match status" value="1"/>
</dbReference>
<dbReference type="RefSeq" id="WP_283431975.1">
    <property type="nucleotide sequence ID" value="NZ_CAWLDM010000001.1"/>
</dbReference>
<dbReference type="Proteomes" id="UP001158067">
    <property type="component" value="Unassembled WGS sequence"/>
</dbReference>
<evidence type="ECO:0000256" key="3">
    <source>
        <dbReference type="ARBA" id="ARBA00022475"/>
    </source>
</evidence>
<keyword evidence="7 9" id="KW-0811">Translocation</keyword>
<dbReference type="InterPro" id="IPR001901">
    <property type="entry name" value="Translocase_SecE/Sec61-g"/>
</dbReference>
<name>A0ABY1PW12_9BACT</name>
<proteinExistence type="inferred from homology"/>
<feature type="transmembrane region" description="Helical" evidence="9">
    <location>
        <begin position="36"/>
        <end position="53"/>
    </location>
</feature>
<comment type="caution">
    <text evidence="10">The sequence shown here is derived from an EMBL/GenBank/DDBJ whole genome shotgun (WGS) entry which is preliminary data.</text>
</comment>
<organism evidence="10 11">
    <name type="scientific">Neorhodopirellula lusitana</name>
    <dbReference type="NCBI Taxonomy" id="445327"/>
    <lineage>
        <taxon>Bacteria</taxon>
        <taxon>Pseudomonadati</taxon>
        <taxon>Planctomycetota</taxon>
        <taxon>Planctomycetia</taxon>
        <taxon>Pirellulales</taxon>
        <taxon>Pirellulaceae</taxon>
        <taxon>Neorhodopirellula</taxon>
    </lineage>
</organism>
<comment type="similarity">
    <text evidence="9">Belongs to the SecE/SEC61-gamma family.</text>
</comment>
<keyword evidence="3 9" id="KW-1003">Cell membrane</keyword>
<keyword evidence="5 9" id="KW-0653">Protein transport</keyword>
<protein>
    <recommendedName>
        <fullName evidence="9">Protein translocase subunit SecE</fullName>
    </recommendedName>
</protein>
<accession>A0ABY1PW12</accession>
<keyword evidence="4 9" id="KW-0812">Transmembrane</keyword>
<evidence type="ECO:0000256" key="4">
    <source>
        <dbReference type="ARBA" id="ARBA00022692"/>
    </source>
</evidence>
<reference evidence="10 11" key="1">
    <citation type="submission" date="2017-05" db="EMBL/GenBank/DDBJ databases">
        <authorList>
            <person name="Varghese N."/>
            <person name="Submissions S."/>
        </authorList>
    </citation>
    <scope>NUCLEOTIDE SEQUENCE [LARGE SCALE GENOMIC DNA]</scope>
    <source>
        <strain evidence="10 11">DSM 25457</strain>
    </source>
</reference>
<evidence type="ECO:0000256" key="7">
    <source>
        <dbReference type="ARBA" id="ARBA00023010"/>
    </source>
</evidence>
<keyword evidence="2 9" id="KW-0813">Transport</keyword>
<dbReference type="InterPro" id="IPR005807">
    <property type="entry name" value="SecE_bac"/>
</dbReference>